<feature type="region of interest" description="Disordered" evidence="1">
    <location>
        <begin position="72"/>
        <end position="101"/>
    </location>
</feature>
<feature type="compositionally biased region" description="Polar residues" evidence="1">
    <location>
        <begin position="30"/>
        <end position="39"/>
    </location>
</feature>
<gene>
    <name evidence="3" type="ORF">E5676_scaffold45G001010</name>
    <name evidence="2" type="ORF">E6C27_scaffold131G001510</name>
</gene>
<dbReference type="OrthoDB" id="1934635at2759"/>
<evidence type="ECO:0000313" key="3">
    <source>
        <dbReference type="EMBL" id="TYK15052.1"/>
    </source>
</evidence>
<dbReference type="Proteomes" id="UP000321393">
    <property type="component" value="Unassembled WGS sequence"/>
</dbReference>
<protein>
    <submittedName>
        <fullName evidence="2">Uncharacterized protein</fullName>
    </submittedName>
</protein>
<sequence>MAVNNGSSLSQATIDQEKERNPDPNGKKIVTSSKKQSENLCQRPNLSKCFGCGQIDHHSNSWPKRKILSILDDDGDSKNEQEEGFDQEEESLELDDGRGSLVEPHPNPYKIGWIKKGGDSQITEICSVPLFIGGSYKDQIVCDVLDMDVCHILLGRPWPSLHNPSSMYLKKSKTYWSNSQASKKSQPNFLLYETYNIVLTLLRALPFQINLPHYRMSPKEYAILHQHIGLLKKGHIQLSISPYIVPALTSKKDGSWRMCVDSIAINKITIKYRFPI</sequence>
<evidence type="ECO:0000313" key="5">
    <source>
        <dbReference type="Proteomes" id="UP000321947"/>
    </source>
</evidence>
<dbReference type="Gene3D" id="3.10.10.10">
    <property type="entry name" value="HIV Type 1 Reverse Transcriptase, subunit A, domain 1"/>
    <property type="match status" value="1"/>
</dbReference>
<dbReference type="EMBL" id="SSTD01008722">
    <property type="protein sequence ID" value="TYK15052.1"/>
    <property type="molecule type" value="Genomic_DNA"/>
</dbReference>
<dbReference type="SUPFAM" id="SSF56672">
    <property type="entry name" value="DNA/RNA polymerases"/>
    <property type="match status" value="1"/>
</dbReference>
<feature type="region of interest" description="Disordered" evidence="1">
    <location>
        <begin position="1"/>
        <end position="39"/>
    </location>
</feature>
<feature type="compositionally biased region" description="Polar residues" evidence="1">
    <location>
        <begin position="1"/>
        <end position="14"/>
    </location>
</feature>
<dbReference type="Proteomes" id="UP000321947">
    <property type="component" value="Unassembled WGS sequence"/>
</dbReference>
<feature type="compositionally biased region" description="Acidic residues" evidence="1">
    <location>
        <begin position="82"/>
        <end position="94"/>
    </location>
</feature>
<feature type="compositionally biased region" description="Basic and acidic residues" evidence="1">
    <location>
        <begin position="15"/>
        <end position="26"/>
    </location>
</feature>
<proteinExistence type="predicted"/>
<organism evidence="2 4">
    <name type="scientific">Cucumis melo var. makuwa</name>
    <name type="common">Oriental melon</name>
    <dbReference type="NCBI Taxonomy" id="1194695"/>
    <lineage>
        <taxon>Eukaryota</taxon>
        <taxon>Viridiplantae</taxon>
        <taxon>Streptophyta</taxon>
        <taxon>Embryophyta</taxon>
        <taxon>Tracheophyta</taxon>
        <taxon>Spermatophyta</taxon>
        <taxon>Magnoliopsida</taxon>
        <taxon>eudicotyledons</taxon>
        <taxon>Gunneridae</taxon>
        <taxon>Pentapetalae</taxon>
        <taxon>rosids</taxon>
        <taxon>fabids</taxon>
        <taxon>Cucurbitales</taxon>
        <taxon>Cucurbitaceae</taxon>
        <taxon>Benincaseae</taxon>
        <taxon>Cucumis</taxon>
    </lineage>
</organism>
<name>A0A5A7UDX3_CUCMM</name>
<reference evidence="4 5" key="1">
    <citation type="submission" date="2019-08" db="EMBL/GenBank/DDBJ databases">
        <title>Draft genome sequences of two oriental melons (Cucumis melo L. var makuwa).</title>
        <authorList>
            <person name="Kwon S.-Y."/>
        </authorList>
    </citation>
    <scope>NUCLEOTIDE SEQUENCE [LARGE SCALE GENOMIC DNA]</scope>
    <source>
        <strain evidence="5">cv. Chang Bougi</strain>
        <strain evidence="4">cv. SW 3</strain>
        <tissue evidence="2">Leaf</tissue>
    </source>
</reference>
<evidence type="ECO:0000313" key="2">
    <source>
        <dbReference type="EMBL" id="KAA0054213.1"/>
    </source>
</evidence>
<evidence type="ECO:0000313" key="4">
    <source>
        <dbReference type="Proteomes" id="UP000321393"/>
    </source>
</evidence>
<dbReference type="PANTHER" id="PTHR35046:SF18">
    <property type="entry name" value="RNA-DIRECTED DNA POLYMERASE"/>
    <property type="match status" value="1"/>
</dbReference>
<dbReference type="AlphaFoldDB" id="A0A5A7UDX3"/>
<comment type="caution">
    <text evidence="2">The sequence shown here is derived from an EMBL/GenBank/DDBJ whole genome shotgun (WGS) entry which is preliminary data.</text>
</comment>
<evidence type="ECO:0000256" key="1">
    <source>
        <dbReference type="SAM" id="MobiDB-lite"/>
    </source>
</evidence>
<dbReference type="EMBL" id="SSTE01008862">
    <property type="protein sequence ID" value="KAA0054213.1"/>
    <property type="molecule type" value="Genomic_DNA"/>
</dbReference>
<dbReference type="InterPro" id="IPR043502">
    <property type="entry name" value="DNA/RNA_pol_sf"/>
</dbReference>
<dbReference type="PANTHER" id="PTHR35046">
    <property type="entry name" value="ZINC KNUCKLE (CCHC-TYPE) FAMILY PROTEIN"/>
    <property type="match status" value="1"/>
</dbReference>
<accession>A0A5A7UDX3</accession>